<name>A0A8C5CVR8_GADMO</name>
<sequence length="161" mass="17782">MSTRMAEAGFIRTPEQIRIKWKNIRQAYNNAKQNNSSGQERVSCPFYSILDDLLGKRNLSNSAGQQGLDVGFEAANQGESLQLSCPITLGQLLQPCPKDLEETMGSTTQQREDDSPSTSTESTRRIPPLQKNSELPGKSCNILAAPTNATFCCNIYPHQDM</sequence>
<dbReference type="Ensembl" id="ENSGMOT00000031856.1">
    <property type="protein sequence ID" value="ENSGMOP00000063828.1"/>
    <property type="gene ID" value="ENSGMOG00000032955.1"/>
</dbReference>
<evidence type="ECO:0000313" key="3">
    <source>
        <dbReference type="Ensembl" id="ENSGMOP00000063828.1"/>
    </source>
</evidence>
<feature type="domain" description="Myb/SANT-like DNA-binding" evidence="2">
    <location>
        <begin position="1"/>
        <end position="53"/>
    </location>
</feature>
<feature type="region of interest" description="Disordered" evidence="1">
    <location>
        <begin position="96"/>
        <end position="133"/>
    </location>
</feature>
<dbReference type="AlphaFoldDB" id="A0A8C5CVR8"/>
<proteinExistence type="predicted"/>
<feature type="compositionally biased region" description="Low complexity" evidence="1">
    <location>
        <begin position="116"/>
        <end position="128"/>
    </location>
</feature>
<dbReference type="InterPro" id="IPR044822">
    <property type="entry name" value="Myb_DNA-bind_4"/>
</dbReference>
<evidence type="ECO:0000256" key="1">
    <source>
        <dbReference type="SAM" id="MobiDB-lite"/>
    </source>
</evidence>
<reference evidence="3" key="2">
    <citation type="submission" date="2025-09" db="UniProtKB">
        <authorList>
            <consortium name="Ensembl"/>
        </authorList>
    </citation>
    <scope>IDENTIFICATION</scope>
</reference>
<dbReference type="Proteomes" id="UP000694546">
    <property type="component" value="Chromosome 8"/>
</dbReference>
<organism evidence="3 4">
    <name type="scientific">Gadus morhua</name>
    <name type="common">Atlantic cod</name>
    <dbReference type="NCBI Taxonomy" id="8049"/>
    <lineage>
        <taxon>Eukaryota</taxon>
        <taxon>Metazoa</taxon>
        <taxon>Chordata</taxon>
        <taxon>Craniata</taxon>
        <taxon>Vertebrata</taxon>
        <taxon>Euteleostomi</taxon>
        <taxon>Actinopterygii</taxon>
        <taxon>Neopterygii</taxon>
        <taxon>Teleostei</taxon>
        <taxon>Neoteleostei</taxon>
        <taxon>Acanthomorphata</taxon>
        <taxon>Zeiogadaria</taxon>
        <taxon>Gadariae</taxon>
        <taxon>Gadiformes</taxon>
        <taxon>Gadoidei</taxon>
        <taxon>Gadidae</taxon>
        <taxon>Gadus</taxon>
    </lineage>
</organism>
<accession>A0A8C5CVR8</accession>
<protein>
    <recommendedName>
        <fullName evidence="2">Myb/SANT-like DNA-binding domain-containing protein</fullName>
    </recommendedName>
</protein>
<dbReference type="Gene3D" id="1.10.10.60">
    <property type="entry name" value="Homeodomain-like"/>
    <property type="match status" value="1"/>
</dbReference>
<keyword evidence="4" id="KW-1185">Reference proteome</keyword>
<dbReference type="PANTHER" id="PTHR47595:SF1">
    <property type="entry name" value="MYB_SANT-LIKE DNA-BINDING DOMAIN-CONTAINING PROTEIN"/>
    <property type="match status" value="1"/>
</dbReference>
<evidence type="ECO:0000313" key="4">
    <source>
        <dbReference type="Proteomes" id="UP000694546"/>
    </source>
</evidence>
<dbReference type="Pfam" id="PF13837">
    <property type="entry name" value="Myb_DNA-bind_4"/>
    <property type="match status" value="1"/>
</dbReference>
<evidence type="ECO:0000259" key="2">
    <source>
        <dbReference type="Pfam" id="PF13837"/>
    </source>
</evidence>
<dbReference type="PANTHER" id="PTHR47595">
    <property type="entry name" value="HEAT SHOCK 70 KDA PROTEIN 14"/>
    <property type="match status" value="1"/>
</dbReference>
<reference evidence="3" key="1">
    <citation type="submission" date="2025-08" db="UniProtKB">
        <authorList>
            <consortium name="Ensembl"/>
        </authorList>
    </citation>
    <scope>IDENTIFICATION</scope>
</reference>